<dbReference type="Proteomes" id="UP001302321">
    <property type="component" value="Unassembled WGS sequence"/>
</dbReference>
<keyword evidence="9" id="KW-1185">Reference proteome</keyword>
<comment type="caution">
    <text evidence="8">The sequence shown here is derived from an EMBL/GenBank/DDBJ whole genome shotgun (WGS) entry which is preliminary data.</text>
</comment>
<name>A0AAN6W4Q1_9PEZI</name>
<keyword evidence="5" id="KW-0503">Monooxygenase</keyword>
<dbReference type="SUPFAM" id="SSF51905">
    <property type="entry name" value="FAD/NAD(P)-binding domain"/>
    <property type="match status" value="1"/>
</dbReference>
<dbReference type="GO" id="GO:0004497">
    <property type="term" value="F:monooxygenase activity"/>
    <property type="evidence" value="ECO:0007669"/>
    <property type="project" value="UniProtKB-KW"/>
</dbReference>
<dbReference type="Pfam" id="PF01494">
    <property type="entry name" value="FAD_binding_3"/>
    <property type="match status" value="1"/>
</dbReference>
<dbReference type="SUPFAM" id="SSF54373">
    <property type="entry name" value="FAD-linked reductases, C-terminal domain"/>
    <property type="match status" value="1"/>
</dbReference>
<sequence length="436" mass="48004">MSLHIIIVGAGIAGLSAAVSIRRAGHIVEIYERTLANNEAGAAITVPPNASRFLIGWGLDPAAERFVKADELTFVDPLTLKTLFAVPQTQNRIRYGHDLWFSHRVDLHSWLKRKATEPVGPGNPVTLHLKSAVVGYNPTTPSITLADGTVLSADLVIGADGVHSLATEVVLGQKVELSPSAHYNTCYRFLIPASWLAEDPETKWWDDAEHADKVSMRIITHNATSRRIVSYPCRNREIHNFVGLYYDPTMETATREDYLAKVDKESVLETFGADAFNPQLRAVIGKATEVKRWPLLNRRPISTWHRGRLVLAGDAAHPILPHQGQGGAQGLEDGCVLGIVLHGASTPAEIENRLEIYEKVRRNRASAIQILSSVGMDQGHLVLNNLEPYFPEGQIPKTPPEMMEFASGYDIVAASTKAMKELDPGFELLADFFESK</sequence>
<dbReference type="Gene3D" id="3.50.50.60">
    <property type="entry name" value="FAD/NAD(P)-binding domain"/>
    <property type="match status" value="1"/>
</dbReference>
<keyword evidence="2" id="KW-0285">Flavoprotein</keyword>
<dbReference type="GO" id="GO:0071949">
    <property type="term" value="F:FAD binding"/>
    <property type="evidence" value="ECO:0007669"/>
    <property type="project" value="InterPro"/>
</dbReference>
<keyword evidence="6" id="KW-0732">Signal</keyword>
<protein>
    <submittedName>
        <fullName evidence="8">Salicylate hydroxylase</fullName>
    </submittedName>
</protein>
<evidence type="ECO:0000259" key="7">
    <source>
        <dbReference type="Pfam" id="PF01494"/>
    </source>
</evidence>
<reference evidence="8" key="2">
    <citation type="submission" date="2023-05" db="EMBL/GenBank/DDBJ databases">
        <authorList>
            <consortium name="Lawrence Berkeley National Laboratory"/>
            <person name="Steindorff A."/>
            <person name="Hensen N."/>
            <person name="Bonometti L."/>
            <person name="Westerberg I."/>
            <person name="Brannstrom I.O."/>
            <person name="Guillou S."/>
            <person name="Cros-Aarteil S."/>
            <person name="Calhoun S."/>
            <person name="Haridas S."/>
            <person name="Kuo A."/>
            <person name="Mondo S."/>
            <person name="Pangilinan J."/>
            <person name="Riley R."/>
            <person name="Labutti K."/>
            <person name="Andreopoulos B."/>
            <person name="Lipzen A."/>
            <person name="Chen C."/>
            <person name="Yanf M."/>
            <person name="Daum C."/>
            <person name="Ng V."/>
            <person name="Clum A."/>
            <person name="Ohm R."/>
            <person name="Martin F."/>
            <person name="Silar P."/>
            <person name="Natvig D."/>
            <person name="Lalanne C."/>
            <person name="Gautier V."/>
            <person name="Ament-Velasquez S.L."/>
            <person name="Kruys A."/>
            <person name="Hutchinson M.I."/>
            <person name="Powell A.J."/>
            <person name="Barry K."/>
            <person name="Miller A.N."/>
            <person name="Grigoriev I.V."/>
            <person name="Debuchy R."/>
            <person name="Gladieux P."/>
            <person name="Thoren M.H."/>
            <person name="Johannesson H."/>
        </authorList>
    </citation>
    <scope>NUCLEOTIDE SEQUENCE</scope>
    <source>
        <strain evidence="8">CBS 892.96</strain>
    </source>
</reference>
<dbReference type="PRINTS" id="PR00420">
    <property type="entry name" value="RNGMNOXGNASE"/>
</dbReference>
<evidence type="ECO:0000256" key="1">
    <source>
        <dbReference type="ARBA" id="ARBA00007992"/>
    </source>
</evidence>
<dbReference type="PANTHER" id="PTHR13789">
    <property type="entry name" value="MONOOXYGENASE"/>
    <property type="match status" value="1"/>
</dbReference>
<dbReference type="EMBL" id="MU866295">
    <property type="protein sequence ID" value="KAK4174192.1"/>
    <property type="molecule type" value="Genomic_DNA"/>
</dbReference>
<comment type="similarity">
    <text evidence="1">Belongs to the paxM FAD-dependent monooxygenase family.</text>
</comment>
<dbReference type="AlphaFoldDB" id="A0AAN6W4Q1"/>
<evidence type="ECO:0000313" key="9">
    <source>
        <dbReference type="Proteomes" id="UP001302321"/>
    </source>
</evidence>
<reference evidence="8" key="1">
    <citation type="journal article" date="2023" name="Mol. Phylogenet. Evol.">
        <title>Genome-scale phylogeny and comparative genomics of the fungal order Sordariales.</title>
        <authorList>
            <person name="Hensen N."/>
            <person name="Bonometti L."/>
            <person name="Westerberg I."/>
            <person name="Brannstrom I.O."/>
            <person name="Guillou S."/>
            <person name="Cros-Aarteil S."/>
            <person name="Calhoun S."/>
            <person name="Haridas S."/>
            <person name="Kuo A."/>
            <person name="Mondo S."/>
            <person name="Pangilinan J."/>
            <person name="Riley R."/>
            <person name="LaButti K."/>
            <person name="Andreopoulos B."/>
            <person name="Lipzen A."/>
            <person name="Chen C."/>
            <person name="Yan M."/>
            <person name="Daum C."/>
            <person name="Ng V."/>
            <person name="Clum A."/>
            <person name="Steindorff A."/>
            <person name="Ohm R.A."/>
            <person name="Martin F."/>
            <person name="Silar P."/>
            <person name="Natvig D.O."/>
            <person name="Lalanne C."/>
            <person name="Gautier V."/>
            <person name="Ament-Velasquez S.L."/>
            <person name="Kruys A."/>
            <person name="Hutchinson M.I."/>
            <person name="Powell A.J."/>
            <person name="Barry K."/>
            <person name="Miller A.N."/>
            <person name="Grigoriev I.V."/>
            <person name="Debuchy R."/>
            <person name="Gladieux P."/>
            <person name="Hiltunen Thoren M."/>
            <person name="Johannesson H."/>
        </authorList>
    </citation>
    <scope>NUCLEOTIDE SEQUENCE</scope>
    <source>
        <strain evidence="8">CBS 892.96</strain>
    </source>
</reference>
<keyword evidence="3" id="KW-0274">FAD</keyword>
<dbReference type="InterPro" id="IPR002938">
    <property type="entry name" value="FAD-bd"/>
</dbReference>
<evidence type="ECO:0000256" key="5">
    <source>
        <dbReference type="ARBA" id="ARBA00023033"/>
    </source>
</evidence>
<feature type="chain" id="PRO_5042977482" evidence="6">
    <location>
        <begin position="19"/>
        <end position="436"/>
    </location>
</feature>
<dbReference type="InterPro" id="IPR036188">
    <property type="entry name" value="FAD/NAD-bd_sf"/>
</dbReference>
<gene>
    <name evidence="8" type="ORF">QBC36DRAFT_334166</name>
</gene>
<evidence type="ECO:0000256" key="3">
    <source>
        <dbReference type="ARBA" id="ARBA00022827"/>
    </source>
</evidence>
<evidence type="ECO:0000256" key="6">
    <source>
        <dbReference type="SAM" id="SignalP"/>
    </source>
</evidence>
<proteinExistence type="inferred from homology"/>
<evidence type="ECO:0000256" key="2">
    <source>
        <dbReference type="ARBA" id="ARBA00022630"/>
    </source>
</evidence>
<organism evidence="8 9">
    <name type="scientific">Triangularia setosa</name>
    <dbReference type="NCBI Taxonomy" id="2587417"/>
    <lineage>
        <taxon>Eukaryota</taxon>
        <taxon>Fungi</taxon>
        <taxon>Dikarya</taxon>
        <taxon>Ascomycota</taxon>
        <taxon>Pezizomycotina</taxon>
        <taxon>Sordariomycetes</taxon>
        <taxon>Sordariomycetidae</taxon>
        <taxon>Sordariales</taxon>
        <taxon>Podosporaceae</taxon>
        <taxon>Triangularia</taxon>
    </lineage>
</organism>
<keyword evidence="4" id="KW-0560">Oxidoreductase</keyword>
<evidence type="ECO:0000313" key="8">
    <source>
        <dbReference type="EMBL" id="KAK4174192.1"/>
    </source>
</evidence>
<evidence type="ECO:0000256" key="4">
    <source>
        <dbReference type="ARBA" id="ARBA00023002"/>
    </source>
</evidence>
<dbReference type="InterPro" id="IPR050493">
    <property type="entry name" value="FAD-dep_Monooxygenase_BioMet"/>
</dbReference>
<dbReference type="Pfam" id="PF13450">
    <property type="entry name" value="NAD_binding_8"/>
    <property type="match status" value="1"/>
</dbReference>
<accession>A0AAN6W4Q1</accession>
<feature type="domain" description="FAD-binding" evidence="7">
    <location>
        <begin position="150"/>
        <end position="368"/>
    </location>
</feature>
<dbReference type="PANTHER" id="PTHR13789:SF215">
    <property type="entry name" value="FAD-BINDING DOMAIN-CONTAINING PROTEIN-RELATED"/>
    <property type="match status" value="1"/>
</dbReference>
<feature type="signal peptide" evidence="6">
    <location>
        <begin position="1"/>
        <end position="18"/>
    </location>
</feature>